<reference evidence="1" key="1">
    <citation type="submission" date="2020-10" db="EMBL/GenBank/DDBJ databases">
        <title>Mucilaginibacter mali sp. nov., isolated from rhizosphere soil of apple orchard.</title>
        <authorList>
            <person name="Lee J.-S."/>
            <person name="Kim H.S."/>
            <person name="Kim J.-S."/>
        </authorList>
    </citation>
    <scope>NUCLEOTIDE SEQUENCE</scope>
    <source>
        <strain evidence="1">KCTC 22746</strain>
    </source>
</reference>
<dbReference type="RefSeq" id="WP_194114137.1">
    <property type="nucleotide sequence ID" value="NZ_JADFFL010000014.1"/>
</dbReference>
<dbReference type="EMBL" id="JADFFL010000014">
    <property type="protein sequence ID" value="MBE9664639.1"/>
    <property type="molecule type" value="Genomic_DNA"/>
</dbReference>
<sequence>MKRTILFSKYIVAILFAAILAVGCKKESGFHNIPLVVTNTNADTYNYLKSKPGVYDSLLFLIDRFGLQKTLTDSTVTLFAPSNASFQLAIANLNSARRAQGKGAVYLKDIANGRAGYPAGVARNKAIRDSAHLDTMISRYIIKNKYVSTDFAIGDGQTIRSVRGNYPMHGLRIFADAEGFQGGGVEIIQFSNTKRSLFVQRWEKATTTSVNIGTKNGIVHLLRPDHVFGFQEFISRLTLIPPPPSIFNVVTDNFFPLWNDTNEFDGRVSSGETFAKARDNSVLTKFICNFNVNSNQTQMYWYPRKVDEVTKLLVSDPRIVNSYTMTTANDSKLYRERDPKAFRLEGTLDANPANAKTAAWVVLDTRQDQEWTTNYQQKIFDFTNTRAYAGYRIIILQLGGAGNGTLFQISEWTMNYRTE</sequence>
<dbReference type="Proteomes" id="UP000622475">
    <property type="component" value="Unassembled WGS sequence"/>
</dbReference>
<dbReference type="Gene3D" id="2.30.180.10">
    <property type="entry name" value="FAS1 domain"/>
    <property type="match status" value="1"/>
</dbReference>
<proteinExistence type="predicted"/>
<dbReference type="AlphaFoldDB" id="A0A929PYY1"/>
<evidence type="ECO:0000313" key="1">
    <source>
        <dbReference type="EMBL" id="MBE9664639.1"/>
    </source>
</evidence>
<keyword evidence="2" id="KW-1185">Reference proteome</keyword>
<dbReference type="PROSITE" id="PS51257">
    <property type="entry name" value="PROKAR_LIPOPROTEIN"/>
    <property type="match status" value="1"/>
</dbReference>
<gene>
    <name evidence="1" type="ORF">IRJ16_22355</name>
</gene>
<organism evidence="1 2">
    <name type="scientific">Mucilaginibacter myungsuensis</name>
    <dbReference type="NCBI Taxonomy" id="649104"/>
    <lineage>
        <taxon>Bacteria</taxon>
        <taxon>Pseudomonadati</taxon>
        <taxon>Bacteroidota</taxon>
        <taxon>Sphingobacteriia</taxon>
        <taxon>Sphingobacteriales</taxon>
        <taxon>Sphingobacteriaceae</taxon>
        <taxon>Mucilaginibacter</taxon>
    </lineage>
</organism>
<evidence type="ECO:0000313" key="2">
    <source>
        <dbReference type="Proteomes" id="UP000622475"/>
    </source>
</evidence>
<dbReference type="InterPro" id="IPR036378">
    <property type="entry name" value="FAS1_dom_sf"/>
</dbReference>
<name>A0A929PYY1_9SPHI</name>
<protein>
    <submittedName>
        <fullName evidence="1">Fasciclin domain-containing protein</fullName>
    </submittedName>
</protein>
<dbReference type="SUPFAM" id="SSF82153">
    <property type="entry name" value="FAS1 domain"/>
    <property type="match status" value="1"/>
</dbReference>
<comment type="caution">
    <text evidence="1">The sequence shown here is derived from an EMBL/GenBank/DDBJ whole genome shotgun (WGS) entry which is preliminary data.</text>
</comment>
<accession>A0A929PYY1</accession>